<protein>
    <submittedName>
        <fullName evidence="2">Aconitate hydratase</fullName>
        <ecNumber evidence="2">4.2.1.3</ecNumber>
    </submittedName>
</protein>
<feature type="non-terminal residue" evidence="2">
    <location>
        <position position="349"/>
    </location>
</feature>
<feature type="compositionally biased region" description="Basic and acidic residues" evidence="1">
    <location>
        <begin position="175"/>
        <end position="187"/>
    </location>
</feature>
<accession>A0A6J4SRF6</accession>
<feature type="non-terminal residue" evidence="2">
    <location>
        <position position="1"/>
    </location>
</feature>
<gene>
    <name evidence="2" type="ORF">AVDCRST_MAG85-1898</name>
</gene>
<feature type="compositionally biased region" description="Basic and acidic residues" evidence="1">
    <location>
        <begin position="49"/>
        <end position="59"/>
    </location>
</feature>
<feature type="compositionally biased region" description="Basic residues" evidence="1">
    <location>
        <begin position="252"/>
        <end position="261"/>
    </location>
</feature>
<feature type="compositionally biased region" description="Basic and acidic residues" evidence="1">
    <location>
        <begin position="284"/>
        <end position="303"/>
    </location>
</feature>
<feature type="compositionally biased region" description="Basic residues" evidence="1">
    <location>
        <begin position="304"/>
        <end position="315"/>
    </location>
</feature>
<reference evidence="2" key="1">
    <citation type="submission" date="2020-02" db="EMBL/GenBank/DDBJ databases">
        <authorList>
            <person name="Meier V. D."/>
        </authorList>
    </citation>
    <scope>NUCLEOTIDE SEQUENCE</scope>
    <source>
        <strain evidence="2">AVDCRST_MAG85</strain>
    </source>
</reference>
<feature type="compositionally biased region" description="Basic and acidic residues" evidence="1">
    <location>
        <begin position="207"/>
        <end position="224"/>
    </location>
</feature>
<feature type="compositionally biased region" description="Basic and acidic residues" evidence="1">
    <location>
        <begin position="86"/>
        <end position="101"/>
    </location>
</feature>
<sequence length="349" mass="38835">LRGPDQSGREDELPGLAAAGGRLRAGRDDGLGPVQRPVPRLGRLPQGHLADRARGRRDGPVGGAVRHVPQELRGRLQGRRALAGARDPDRRPLRVGRELDVRAQGAVLRRHAGRAGAGQGHRERPRARQARRLRHHRPHLARGRDQEGLAGGQVPPGARRRAPRVQLVRLAARQPRGDDPRHVREHPPAQPARARHRGRRDPLPAGRGRDVDLRRGAEVRGERRPARHPRRQGVRLGLVARLGGEGDEAPRRPRRDRRVVRAHPPLQPRRDGRPAAAGRGGRRPRGDRGDLHHRLRRAAERRRAAARGHRHRRRQGLQGARADRHAEGGGVLPPRWDPPVRPASASRRV</sequence>
<dbReference type="EMBL" id="CADCVT010000206">
    <property type="protein sequence ID" value="CAA9503251.1"/>
    <property type="molecule type" value="Genomic_DNA"/>
</dbReference>
<keyword evidence="2" id="KW-0456">Lyase</keyword>
<feature type="region of interest" description="Disordered" evidence="1">
    <location>
        <begin position="1"/>
        <end position="349"/>
    </location>
</feature>
<evidence type="ECO:0000256" key="1">
    <source>
        <dbReference type="SAM" id="MobiDB-lite"/>
    </source>
</evidence>
<dbReference type="EC" id="4.2.1.3" evidence="2"/>
<name>A0A6J4SRF6_9ACTN</name>
<dbReference type="AlphaFoldDB" id="A0A6J4SRF6"/>
<evidence type="ECO:0000313" key="2">
    <source>
        <dbReference type="EMBL" id="CAA9503251.1"/>
    </source>
</evidence>
<organism evidence="2">
    <name type="scientific">uncultured Solirubrobacteraceae bacterium</name>
    <dbReference type="NCBI Taxonomy" id="1162706"/>
    <lineage>
        <taxon>Bacteria</taxon>
        <taxon>Bacillati</taxon>
        <taxon>Actinomycetota</taxon>
        <taxon>Thermoleophilia</taxon>
        <taxon>Solirubrobacterales</taxon>
        <taxon>Solirubrobacteraceae</taxon>
        <taxon>environmental samples</taxon>
    </lineage>
</organism>
<proteinExistence type="predicted"/>
<dbReference type="GO" id="GO:0003994">
    <property type="term" value="F:aconitate hydratase activity"/>
    <property type="evidence" value="ECO:0007669"/>
    <property type="project" value="UniProtKB-EC"/>
</dbReference>
<feature type="compositionally biased region" description="Basic residues" evidence="1">
    <location>
        <begin position="123"/>
        <end position="141"/>
    </location>
</feature>